<dbReference type="RefSeq" id="WP_014778290.1">
    <property type="nucleotide sequence ID" value="NC_018012.1"/>
</dbReference>
<dbReference type="STRING" id="765911.Thivi_1860"/>
<dbReference type="AlphaFoldDB" id="I3YA12"/>
<evidence type="ECO:0000256" key="7">
    <source>
        <dbReference type="ARBA" id="ARBA00022729"/>
    </source>
</evidence>
<dbReference type="InterPro" id="IPR002816">
    <property type="entry name" value="TraB/PrgY/GumN_fam"/>
</dbReference>
<keyword evidence="14" id="KW-1185">Reference proteome</keyword>
<sequence length="301" mass="32794">MGNLRRLAGRRPWFVWGIALWALLLGGPAAGEAGRATHGLLYRVDAPTAAAPSFVFGTIHSEDARVTELPASVRSAFDGCAGVALEVIPDAAAIIKAMITMTYTDGRTLHEVLPPDLYLETVTALADIGMSEDAFKDLKPWAVMTLLSTPPTETGHFLDMVLYRAALATGRPVQGLETMEEQLAVFDGMSEADQIGLLRETLKSRSRLPIMFEQLTQVYLARDLGRLVDLSESFLQGGDPRLAGLFQEAVIDARNRRMAERMRPLLERGGWFVAIGALHLPGDAGIIALLRRFGYGVSVLY</sequence>
<evidence type="ECO:0000256" key="8">
    <source>
        <dbReference type="ARBA" id="ARBA00022801"/>
    </source>
</evidence>
<keyword evidence="4" id="KW-0645">Protease</keyword>
<keyword evidence="5" id="KW-0812">Transmembrane</keyword>
<accession>I3YA12</accession>
<evidence type="ECO:0000256" key="10">
    <source>
        <dbReference type="ARBA" id="ARBA00023049"/>
    </source>
</evidence>
<gene>
    <name evidence="13" type="ordered locus">Thivi_1860</name>
</gene>
<dbReference type="EMBL" id="CP003154">
    <property type="protein sequence ID" value="AFL73830.1"/>
    <property type="molecule type" value="Genomic_DNA"/>
</dbReference>
<evidence type="ECO:0000256" key="9">
    <source>
        <dbReference type="ARBA" id="ARBA00022989"/>
    </source>
</evidence>
<dbReference type="CDD" id="cd14789">
    <property type="entry name" value="Tiki"/>
    <property type="match status" value="1"/>
</dbReference>
<evidence type="ECO:0000256" key="11">
    <source>
        <dbReference type="ARBA" id="ARBA00023136"/>
    </source>
</evidence>
<evidence type="ECO:0000256" key="6">
    <source>
        <dbReference type="ARBA" id="ARBA00022723"/>
    </source>
</evidence>
<name>I3YA12_THIV6</name>
<dbReference type="OrthoDB" id="357294at2"/>
<dbReference type="eggNOG" id="COG3735">
    <property type="taxonomic scope" value="Bacteria"/>
</dbReference>
<dbReference type="Proteomes" id="UP000006062">
    <property type="component" value="Chromosome"/>
</dbReference>
<evidence type="ECO:0000256" key="12">
    <source>
        <dbReference type="ARBA" id="ARBA00023180"/>
    </source>
</evidence>
<evidence type="ECO:0000256" key="2">
    <source>
        <dbReference type="ARBA" id="ARBA00001941"/>
    </source>
</evidence>
<organism evidence="13 14">
    <name type="scientific">Thiocystis violascens (strain ATCC 17096 / DSM 198 / 6111)</name>
    <name type="common">Chromatium violascens</name>
    <dbReference type="NCBI Taxonomy" id="765911"/>
    <lineage>
        <taxon>Bacteria</taxon>
        <taxon>Pseudomonadati</taxon>
        <taxon>Pseudomonadota</taxon>
        <taxon>Gammaproteobacteria</taxon>
        <taxon>Chromatiales</taxon>
        <taxon>Chromatiaceae</taxon>
        <taxon>Thiocystis</taxon>
    </lineage>
</organism>
<dbReference type="GO" id="GO:0016020">
    <property type="term" value="C:membrane"/>
    <property type="evidence" value="ECO:0007669"/>
    <property type="project" value="UniProtKB-SubCell"/>
</dbReference>
<dbReference type="HOGENOM" id="CLU_057525_1_0_6"/>
<comment type="cofactor">
    <cofactor evidence="2">
        <name>Co(2+)</name>
        <dbReference type="ChEBI" id="CHEBI:48828"/>
    </cofactor>
</comment>
<evidence type="ECO:0000256" key="1">
    <source>
        <dbReference type="ARBA" id="ARBA00001936"/>
    </source>
</evidence>
<dbReference type="PANTHER" id="PTHR31120:SF6">
    <property type="entry name" value="METALLOPROTEASE TIKI HOMOLOG"/>
    <property type="match status" value="1"/>
</dbReference>
<keyword evidence="8" id="KW-0378">Hydrolase</keyword>
<evidence type="ECO:0000313" key="14">
    <source>
        <dbReference type="Proteomes" id="UP000006062"/>
    </source>
</evidence>
<comment type="subcellular location">
    <subcellularLocation>
        <location evidence="3">Membrane</location>
        <topology evidence="3">Single-pass type I membrane protein</topology>
    </subcellularLocation>
</comment>
<keyword evidence="7" id="KW-0732">Signal</keyword>
<dbReference type="PANTHER" id="PTHR31120">
    <property type="entry name" value="METALLOPROTEASE TIKI"/>
    <property type="match status" value="1"/>
</dbReference>
<evidence type="ECO:0000313" key="13">
    <source>
        <dbReference type="EMBL" id="AFL73830.1"/>
    </source>
</evidence>
<keyword evidence="11" id="KW-0472">Membrane</keyword>
<proteinExistence type="predicted"/>
<protein>
    <recommendedName>
        <fullName evidence="15">GumN protein</fullName>
    </recommendedName>
</protein>
<evidence type="ECO:0000256" key="3">
    <source>
        <dbReference type="ARBA" id="ARBA00004479"/>
    </source>
</evidence>
<dbReference type="KEGG" id="tvi:Thivi_1860"/>
<dbReference type="Pfam" id="PF01963">
    <property type="entry name" value="TraB_PrgY_gumN"/>
    <property type="match status" value="1"/>
</dbReference>
<dbReference type="GO" id="GO:0030178">
    <property type="term" value="P:negative regulation of Wnt signaling pathway"/>
    <property type="evidence" value="ECO:0007669"/>
    <property type="project" value="InterPro"/>
</dbReference>
<comment type="cofactor">
    <cofactor evidence="1">
        <name>Mn(2+)</name>
        <dbReference type="ChEBI" id="CHEBI:29035"/>
    </cofactor>
</comment>
<dbReference type="GO" id="GO:0006508">
    <property type="term" value="P:proteolysis"/>
    <property type="evidence" value="ECO:0007669"/>
    <property type="project" value="UniProtKB-KW"/>
</dbReference>
<dbReference type="GO" id="GO:0004222">
    <property type="term" value="F:metalloendopeptidase activity"/>
    <property type="evidence" value="ECO:0007669"/>
    <property type="project" value="TreeGrafter"/>
</dbReference>
<reference evidence="13 14" key="1">
    <citation type="submission" date="2012-06" db="EMBL/GenBank/DDBJ databases">
        <title>Complete sequence of Thiocystis violascens DSM 198.</title>
        <authorList>
            <consortium name="US DOE Joint Genome Institute"/>
            <person name="Lucas S."/>
            <person name="Han J."/>
            <person name="Lapidus A."/>
            <person name="Cheng J.-F."/>
            <person name="Goodwin L."/>
            <person name="Pitluck S."/>
            <person name="Peters L."/>
            <person name="Ovchinnikova G."/>
            <person name="Teshima H."/>
            <person name="Detter J.C."/>
            <person name="Han C."/>
            <person name="Tapia R."/>
            <person name="Land M."/>
            <person name="Hauser L."/>
            <person name="Kyrpides N."/>
            <person name="Ivanova N."/>
            <person name="Pagani I."/>
            <person name="Vogl K."/>
            <person name="Liu Z."/>
            <person name="Frigaard N.-U."/>
            <person name="Bryant D."/>
            <person name="Woyke T."/>
        </authorList>
    </citation>
    <scope>NUCLEOTIDE SEQUENCE [LARGE SCALE GENOMIC DNA]</scope>
    <source>
        <strain evidence="14">ATCC 17096 / DSM 198 / 6111</strain>
    </source>
</reference>
<dbReference type="InterPro" id="IPR040230">
    <property type="entry name" value="TIKI1/2-like"/>
</dbReference>
<keyword evidence="12" id="KW-0325">Glycoprotein</keyword>
<evidence type="ECO:0000256" key="4">
    <source>
        <dbReference type="ARBA" id="ARBA00022670"/>
    </source>
</evidence>
<evidence type="ECO:0000256" key="5">
    <source>
        <dbReference type="ARBA" id="ARBA00022692"/>
    </source>
</evidence>
<evidence type="ECO:0008006" key="15">
    <source>
        <dbReference type="Google" id="ProtNLM"/>
    </source>
</evidence>
<dbReference type="GO" id="GO:0046872">
    <property type="term" value="F:metal ion binding"/>
    <property type="evidence" value="ECO:0007669"/>
    <property type="project" value="UniProtKB-KW"/>
</dbReference>
<keyword evidence="9" id="KW-1133">Transmembrane helix</keyword>
<keyword evidence="10" id="KW-0482">Metalloprotease</keyword>
<keyword evidence="6" id="KW-0479">Metal-binding</keyword>